<evidence type="ECO:0000313" key="3">
    <source>
        <dbReference type="Proteomes" id="UP000789524"/>
    </source>
</evidence>
<evidence type="ECO:0000313" key="2">
    <source>
        <dbReference type="EMBL" id="CAG9563193.1"/>
    </source>
</evidence>
<sequence>MENSVSDDKKIDNDRRTAGGPKAGWGRWCRAGAGRGMWGRWCRAGAGRGMWGRAGGGSGSARSARLPVSRLPSSTPPQATCAPSLHLHLPLK</sequence>
<evidence type="ECO:0000256" key="1">
    <source>
        <dbReference type="SAM" id="MobiDB-lite"/>
    </source>
</evidence>
<feature type="compositionally biased region" description="Gly residues" evidence="1">
    <location>
        <begin position="50"/>
        <end position="59"/>
    </location>
</feature>
<name>A0A8J2QJQ0_9NEOP</name>
<keyword evidence="3" id="KW-1185">Reference proteome</keyword>
<dbReference type="EMBL" id="CAKASE010000049">
    <property type="protein sequence ID" value="CAG9563193.1"/>
    <property type="molecule type" value="Genomic_DNA"/>
</dbReference>
<dbReference type="Proteomes" id="UP000789524">
    <property type="component" value="Unassembled WGS sequence"/>
</dbReference>
<proteinExistence type="predicted"/>
<reference evidence="2" key="1">
    <citation type="submission" date="2021-09" db="EMBL/GenBank/DDBJ databases">
        <authorList>
            <person name="Martin H S."/>
        </authorList>
    </citation>
    <scope>NUCLEOTIDE SEQUENCE</scope>
</reference>
<comment type="caution">
    <text evidence="2">The sequence shown here is derived from an EMBL/GenBank/DDBJ whole genome shotgun (WGS) entry which is preliminary data.</text>
</comment>
<accession>A0A8J2QJQ0</accession>
<feature type="compositionally biased region" description="Basic and acidic residues" evidence="1">
    <location>
        <begin position="1"/>
        <end position="17"/>
    </location>
</feature>
<protein>
    <submittedName>
        <fullName evidence="2">(African queen) hypothetical protein</fullName>
    </submittedName>
</protein>
<gene>
    <name evidence="2" type="ORF">DCHRY22_LOCUS4388</name>
</gene>
<feature type="region of interest" description="Disordered" evidence="1">
    <location>
        <begin position="50"/>
        <end position="92"/>
    </location>
</feature>
<dbReference type="AlphaFoldDB" id="A0A8J2QJQ0"/>
<feature type="region of interest" description="Disordered" evidence="1">
    <location>
        <begin position="1"/>
        <end position="26"/>
    </location>
</feature>
<organism evidence="2 3">
    <name type="scientific">Danaus chrysippus</name>
    <name type="common">African queen</name>
    <dbReference type="NCBI Taxonomy" id="151541"/>
    <lineage>
        <taxon>Eukaryota</taxon>
        <taxon>Metazoa</taxon>
        <taxon>Ecdysozoa</taxon>
        <taxon>Arthropoda</taxon>
        <taxon>Hexapoda</taxon>
        <taxon>Insecta</taxon>
        <taxon>Pterygota</taxon>
        <taxon>Neoptera</taxon>
        <taxon>Endopterygota</taxon>
        <taxon>Lepidoptera</taxon>
        <taxon>Glossata</taxon>
        <taxon>Ditrysia</taxon>
        <taxon>Papilionoidea</taxon>
        <taxon>Nymphalidae</taxon>
        <taxon>Danainae</taxon>
        <taxon>Danaini</taxon>
        <taxon>Danaina</taxon>
        <taxon>Danaus</taxon>
        <taxon>Anosia</taxon>
    </lineage>
</organism>